<dbReference type="Proteomes" id="UP000790377">
    <property type="component" value="Unassembled WGS sequence"/>
</dbReference>
<organism evidence="1 2">
    <name type="scientific">Hygrophoropsis aurantiaca</name>
    <dbReference type="NCBI Taxonomy" id="72124"/>
    <lineage>
        <taxon>Eukaryota</taxon>
        <taxon>Fungi</taxon>
        <taxon>Dikarya</taxon>
        <taxon>Basidiomycota</taxon>
        <taxon>Agaricomycotina</taxon>
        <taxon>Agaricomycetes</taxon>
        <taxon>Agaricomycetidae</taxon>
        <taxon>Boletales</taxon>
        <taxon>Coniophorineae</taxon>
        <taxon>Hygrophoropsidaceae</taxon>
        <taxon>Hygrophoropsis</taxon>
    </lineage>
</organism>
<protein>
    <submittedName>
        <fullName evidence="1">Uncharacterized protein</fullName>
    </submittedName>
</protein>
<name>A0ACB8A0I8_9AGAM</name>
<sequence length="206" mass="23390">MQSQSRISSCESLVAAPASAPQEHSECPADIRISQPPAGQTTINTMVVVAMMRFAEYVFVRNMTPWDALLYAFVRDNLALESTSVALIFQPPTQPGTPPTTETRVLARSTHTRLWGLDFYRCANPQCRKDMSQMQAQGQHKAPRWEANTYRLKCFACDHENRNIGIPSWVHPCPGEIQHRVWFNWPPTAEQLADIYAHPRDLAPWL</sequence>
<keyword evidence="2" id="KW-1185">Reference proteome</keyword>
<comment type="caution">
    <text evidence="1">The sequence shown here is derived from an EMBL/GenBank/DDBJ whole genome shotgun (WGS) entry which is preliminary data.</text>
</comment>
<evidence type="ECO:0000313" key="2">
    <source>
        <dbReference type="Proteomes" id="UP000790377"/>
    </source>
</evidence>
<accession>A0ACB8A0I8</accession>
<proteinExistence type="predicted"/>
<dbReference type="EMBL" id="MU268002">
    <property type="protein sequence ID" value="KAH7906563.1"/>
    <property type="molecule type" value="Genomic_DNA"/>
</dbReference>
<evidence type="ECO:0000313" key="1">
    <source>
        <dbReference type="EMBL" id="KAH7906563.1"/>
    </source>
</evidence>
<reference evidence="1" key="1">
    <citation type="journal article" date="2021" name="New Phytol.">
        <title>Evolutionary innovations through gain and loss of genes in the ectomycorrhizal Boletales.</title>
        <authorList>
            <person name="Wu G."/>
            <person name="Miyauchi S."/>
            <person name="Morin E."/>
            <person name="Kuo A."/>
            <person name="Drula E."/>
            <person name="Varga T."/>
            <person name="Kohler A."/>
            <person name="Feng B."/>
            <person name="Cao Y."/>
            <person name="Lipzen A."/>
            <person name="Daum C."/>
            <person name="Hundley H."/>
            <person name="Pangilinan J."/>
            <person name="Johnson J."/>
            <person name="Barry K."/>
            <person name="LaButti K."/>
            <person name="Ng V."/>
            <person name="Ahrendt S."/>
            <person name="Min B."/>
            <person name="Choi I.G."/>
            <person name="Park H."/>
            <person name="Plett J.M."/>
            <person name="Magnuson J."/>
            <person name="Spatafora J.W."/>
            <person name="Nagy L.G."/>
            <person name="Henrissat B."/>
            <person name="Grigoriev I.V."/>
            <person name="Yang Z.L."/>
            <person name="Xu J."/>
            <person name="Martin F.M."/>
        </authorList>
    </citation>
    <scope>NUCLEOTIDE SEQUENCE</scope>
    <source>
        <strain evidence="1">ATCC 28755</strain>
    </source>
</reference>
<gene>
    <name evidence="1" type="ORF">BJ138DRAFT_1162336</name>
</gene>